<proteinExistence type="predicted"/>
<accession>A0A5C4MQQ5</accession>
<name>A0A5C4MQQ5_9ACTN</name>
<reference evidence="1 2" key="1">
    <citation type="submission" date="2019-05" db="EMBL/GenBank/DDBJ databases">
        <title>Mumia sp. nov., isolated from the intestinal contents of plateau pika (Ochotona curzoniae) in the Qinghai-Tibet plateau of China.</title>
        <authorList>
            <person name="Tian Z."/>
        </authorList>
    </citation>
    <scope>NUCLEOTIDE SEQUENCE [LARGE SCALE GENOMIC DNA]</scope>
    <source>
        <strain evidence="2">527</strain>
    </source>
</reference>
<dbReference type="InterPro" id="IPR054058">
    <property type="entry name" value="HTH_67"/>
</dbReference>
<dbReference type="Proteomes" id="UP000306740">
    <property type="component" value="Unassembled WGS sequence"/>
</dbReference>
<dbReference type="RefSeq" id="WP_139105789.1">
    <property type="nucleotide sequence ID" value="NZ_VDFR01000047.1"/>
</dbReference>
<evidence type="ECO:0000313" key="2">
    <source>
        <dbReference type="Proteomes" id="UP000306740"/>
    </source>
</evidence>
<protein>
    <submittedName>
        <fullName evidence="1">Uncharacterized protein</fullName>
    </submittedName>
</protein>
<feature type="non-terminal residue" evidence="1">
    <location>
        <position position="194"/>
    </location>
</feature>
<dbReference type="OrthoDB" id="3820010at2"/>
<organism evidence="1 2">
    <name type="scientific">Mumia zhuanghuii</name>
    <dbReference type="NCBI Taxonomy" id="2585211"/>
    <lineage>
        <taxon>Bacteria</taxon>
        <taxon>Bacillati</taxon>
        <taxon>Actinomycetota</taxon>
        <taxon>Actinomycetes</taxon>
        <taxon>Propionibacteriales</taxon>
        <taxon>Nocardioidaceae</taxon>
        <taxon>Mumia</taxon>
    </lineage>
</organism>
<dbReference type="Pfam" id="PF21863">
    <property type="entry name" value="HTH_67"/>
    <property type="match status" value="1"/>
</dbReference>
<evidence type="ECO:0000313" key="1">
    <source>
        <dbReference type="EMBL" id="TNC47255.1"/>
    </source>
</evidence>
<dbReference type="EMBL" id="VDFR01000047">
    <property type="protein sequence ID" value="TNC47255.1"/>
    <property type="molecule type" value="Genomic_DNA"/>
</dbReference>
<comment type="caution">
    <text evidence="1">The sequence shown here is derived from an EMBL/GenBank/DDBJ whole genome shotgun (WGS) entry which is preliminary data.</text>
</comment>
<sequence length="194" mass="20772">MTTTANPWRETLNSLGSTFMTSSLIRAASKEAGMPGSALYFRGRVGILGDVSTQTAYDVQAIFPRRVVDTIWERSADVTAEKAVGLYLDACHRWGRDNIVENGASTRAAALLETVLDEAALAPMLLAQGWQRASRPDDVPARLAQAAMAVREIRGGLYFAALALVGLPVPSAMLVDSGAGAERMTSLGWSEEEI</sequence>
<gene>
    <name evidence="1" type="ORF">FHE65_10230</name>
</gene>
<dbReference type="AlphaFoldDB" id="A0A5C4MQQ5"/>